<dbReference type="Proteomes" id="UP000863257">
    <property type="component" value="Unassembled WGS sequence"/>
</dbReference>
<reference evidence="3" key="2">
    <citation type="submission" date="2019-01" db="EMBL/GenBank/DDBJ databases">
        <authorList>
            <consortium name="NCBI Pathogen Detection Project"/>
        </authorList>
    </citation>
    <scope>NUCLEOTIDE SEQUENCE</scope>
    <source>
        <strain evidence="3">BCW_3452</strain>
    </source>
</reference>
<keyword evidence="1" id="KW-0433">Leucine-rich repeat</keyword>
<dbReference type="InterPro" id="IPR052574">
    <property type="entry name" value="CDIRP"/>
</dbReference>
<protein>
    <recommendedName>
        <fullName evidence="4">Chitinase</fullName>
    </recommendedName>
</protein>
<keyword evidence="2" id="KW-0677">Repeat</keyword>
<dbReference type="GO" id="GO:0035591">
    <property type="term" value="F:signaling adaptor activity"/>
    <property type="evidence" value="ECO:0007669"/>
    <property type="project" value="TreeGrafter"/>
</dbReference>
<dbReference type="InterPro" id="IPR013783">
    <property type="entry name" value="Ig-like_fold"/>
</dbReference>
<accession>A0A8H9TEI6</accession>
<dbReference type="PANTHER" id="PTHR47566:SF1">
    <property type="entry name" value="PROTEIN NUD1"/>
    <property type="match status" value="1"/>
</dbReference>
<name>A0A8H9TEI6_VIBVL</name>
<dbReference type="Gene3D" id="3.80.10.10">
    <property type="entry name" value="Ribonuclease Inhibitor"/>
    <property type="match status" value="2"/>
</dbReference>
<dbReference type="Pfam" id="PF22352">
    <property type="entry name" value="K319L-like_PKD"/>
    <property type="match status" value="3"/>
</dbReference>
<dbReference type="EMBL" id="DACRBY010000012">
    <property type="protein sequence ID" value="HAS8540397.1"/>
    <property type="molecule type" value="Genomic_DNA"/>
</dbReference>
<dbReference type="PROSITE" id="PS51257">
    <property type="entry name" value="PROKAR_LIPOPROTEIN"/>
    <property type="match status" value="1"/>
</dbReference>
<evidence type="ECO:0000256" key="2">
    <source>
        <dbReference type="ARBA" id="ARBA00022737"/>
    </source>
</evidence>
<reference evidence="3" key="1">
    <citation type="journal article" date="2018" name="Genome Biol.">
        <title>SKESA: strategic k-mer extension for scrupulous assemblies.</title>
        <authorList>
            <person name="Souvorov A."/>
            <person name="Agarwala R."/>
            <person name="Lipman D.J."/>
        </authorList>
    </citation>
    <scope>NUCLEOTIDE SEQUENCE</scope>
    <source>
        <strain evidence="3">BCW_3452</strain>
    </source>
</reference>
<organism evidence="3">
    <name type="scientific">Vibrio vulnificus</name>
    <dbReference type="NCBI Taxonomy" id="672"/>
    <lineage>
        <taxon>Bacteria</taxon>
        <taxon>Pseudomonadati</taxon>
        <taxon>Pseudomonadota</taxon>
        <taxon>Gammaproteobacteria</taxon>
        <taxon>Vibrionales</taxon>
        <taxon>Vibrionaceae</taxon>
        <taxon>Vibrio</taxon>
    </lineage>
</organism>
<evidence type="ECO:0000313" key="3">
    <source>
        <dbReference type="EMBL" id="HAS8540397.1"/>
    </source>
</evidence>
<evidence type="ECO:0008006" key="4">
    <source>
        <dbReference type="Google" id="ProtNLM"/>
    </source>
</evidence>
<proteinExistence type="predicted"/>
<sequence>MIRTFVISGILLLITACGGGSSGDNTSTAPPSSRDLSVELGQDLFHNANDTIEIVPQYQHDSAFPPTFQWRQTEGPSLDTSPSHQKSLTFTLPSVAVETTVAFELTLTDGQGNQAKDTIRITIKPTLQPDNIPPTVQAGSPFSVEEGAFADGLSVTAQDEDGQIEKIEWQQTGGPTVSLSNVNSASPKFKAPLVDNDTDLVFSVTVTDNLGATAQDQQIITVQDSAINQRPQVSIGEDKAVVEGTEVTLTANATDPDEDGNIVAYRWRQLSGPSVTLNDATQATVTFSVPTQWTQGDSIGLMVSVTDNQGGIGNTRITLTITAAEHSFNAIEYLDPELKRCVDQHRTLKGWQNTLEVTELDCASSFQINTSRDLVNFTNLEKLTIKSRLFTDFSSDHVPNIESLSFQGSALKTLDFSGNKSLRSLTLVSINTLQSLTLSQNFALTQLTVNGSQIADLDLSQQTALQSLSLHMARLNQLQLANMPDLTTLKITGTQLTQFIAPSLPQLRTLNVSDNKLQTLGVTELPALTALYAGNNALTGLSLANNLALTDVRVSKNPLSTLNIRPLLELERLEISETDLTTIDFSQSQKIAALLAGNSTQLQTLNGPLLPIKEIDVSHTRVTDIDFNHLQEGMVLIGASGKGLTQFNAARYPNLQTLYIADNALTSLALSHNPQLLLLDAKNNQLTQLDLSANRELADLDAAHNRLTSVQLAEESRLSFIVLSHNQLKDVDLSPAVNVFDVEVQNNPLVNIELSGLRQLRTLDVSNSELVDFAPPPSTHFWCLRAENNRFSTQLLEQLAQFDQLLGKVFLTTPMSKSTLNEECHAHL</sequence>
<dbReference type="AlphaFoldDB" id="A0A8H9TEI6"/>
<dbReference type="PANTHER" id="PTHR47566">
    <property type="match status" value="1"/>
</dbReference>
<evidence type="ECO:0000256" key="1">
    <source>
        <dbReference type="ARBA" id="ARBA00022614"/>
    </source>
</evidence>
<dbReference type="SUPFAM" id="SSF52058">
    <property type="entry name" value="L domain-like"/>
    <property type="match status" value="2"/>
</dbReference>
<dbReference type="Gene3D" id="2.60.40.10">
    <property type="entry name" value="Immunoglobulins"/>
    <property type="match status" value="3"/>
</dbReference>
<dbReference type="InterPro" id="IPR032675">
    <property type="entry name" value="LRR_dom_sf"/>
</dbReference>
<gene>
    <name evidence="3" type="ORF">I7730_11430</name>
</gene>
<comment type="caution">
    <text evidence="3">The sequence shown here is derived from an EMBL/GenBank/DDBJ whole genome shotgun (WGS) entry which is preliminary data.</text>
</comment>